<proteinExistence type="predicted"/>
<gene>
    <name evidence="2" type="ORF">A2W45_03415</name>
</gene>
<dbReference type="Proteomes" id="UP000178393">
    <property type="component" value="Unassembled WGS sequence"/>
</dbReference>
<protein>
    <submittedName>
        <fullName evidence="2">Uncharacterized protein</fullName>
    </submittedName>
</protein>
<evidence type="ECO:0000256" key="1">
    <source>
        <dbReference type="SAM" id="MobiDB-lite"/>
    </source>
</evidence>
<comment type="caution">
    <text evidence="2">The sequence shown here is derived from an EMBL/GenBank/DDBJ whole genome shotgun (WGS) entry which is preliminary data.</text>
</comment>
<evidence type="ECO:0000313" key="2">
    <source>
        <dbReference type="EMBL" id="OGD98504.1"/>
    </source>
</evidence>
<organism evidence="2 3">
    <name type="scientific">Candidatus Curtissbacteria bacterium RIFCSPHIGHO2_12_41_11</name>
    <dbReference type="NCBI Taxonomy" id="1797718"/>
    <lineage>
        <taxon>Bacteria</taxon>
        <taxon>Candidatus Curtissiibacteriota</taxon>
    </lineage>
</organism>
<name>A0A1F5H380_9BACT</name>
<dbReference type="AlphaFoldDB" id="A0A1F5H380"/>
<reference evidence="2 3" key="1">
    <citation type="journal article" date="2016" name="Nat. Commun.">
        <title>Thousands of microbial genomes shed light on interconnected biogeochemical processes in an aquifer system.</title>
        <authorList>
            <person name="Anantharaman K."/>
            <person name="Brown C.T."/>
            <person name="Hug L.A."/>
            <person name="Sharon I."/>
            <person name="Castelle C.J."/>
            <person name="Probst A.J."/>
            <person name="Thomas B.C."/>
            <person name="Singh A."/>
            <person name="Wilkins M.J."/>
            <person name="Karaoz U."/>
            <person name="Brodie E.L."/>
            <person name="Williams K.H."/>
            <person name="Hubbard S.S."/>
            <person name="Banfield J.F."/>
        </authorList>
    </citation>
    <scope>NUCLEOTIDE SEQUENCE [LARGE SCALE GENOMIC DNA]</scope>
</reference>
<sequence length="99" mass="11464">MAERRIRTVPRIQTVEPDQIPNTVVTPKRTRTVPLIRTVEPKNRKIMTTNEGTPHEVKREPFPENIPDEILDDPDMLRPFDPVVSPPITFRELLESLNS</sequence>
<accession>A0A1F5H380</accession>
<feature type="compositionally biased region" description="Basic and acidic residues" evidence="1">
    <location>
        <begin position="53"/>
        <end position="62"/>
    </location>
</feature>
<feature type="region of interest" description="Disordered" evidence="1">
    <location>
        <begin position="48"/>
        <end position="78"/>
    </location>
</feature>
<evidence type="ECO:0000313" key="3">
    <source>
        <dbReference type="Proteomes" id="UP000178393"/>
    </source>
</evidence>
<dbReference type="EMBL" id="MFBH01000046">
    <property type="protein sequence ID" value="OGD98504.1"/>
    <property type="molecule type" value="Genomic_DNA"/>
</dbReference>